<feature type="active site" description="Proton donor" evidence="2">
    <location>
        <position position="37"/>
    </location>
</feature>
<keyword evidence="3" id="KW-0436">Ligase</keyword>
<dbReference type="InterPro" id="IPR004175">
    <property type="entry name" value="RNA_CPDase"/>
</dbReference>
<dbReference type="InterPro" id="IPR009097">
    <property type="entry name" value="Cyclic_Pdiesterase"/>
</dbReference>
<dbReference type="Gene3D" id="3.90.1140.10">
    <property type="entry name" value="Cyclic phosphodiesterase"/>
    <property type="match status" value="1"/>
</dbReference>
<organism evidence="3 4">
    <name type="scientific">Tepidicaulis marinus</name>
    <dbReference type="NCBI Taxonomy" id="1333998"/>
    <lineage>
        <taxon>Bacteria</taxon>
        <taxon>Pseudomonadati</taxon>
        <taxon>Pseudomonadota</taxon>
        <taxon>Alphaproteobacteria</taxon>
        <taxon>Hyphomicrobiales</taxon>
        <taxon>Parvibaculaceae</taxon>
        <taxon>Tepidicaulis</taxon>
    </lineage>
</organism>
<comment type="caution">
    <text evidence="3">The sequence shown here is derived from an EMBL/GenBank/DDBJ whole genome shotgun (WGS) entry which is preliminary data.</text>
</comment>
<comment type="function">
    <text evidence="2">Hydrolyzes RNA 2',3'-cyclic phosphodiester to an RNA 2'-phosphomonoester.</text>
</comment>
<dbReference type="PANTHER" id="PTHR35561">
    <property type="entry name" value="RNA 2',3'-CYCLIC PHOSPHODIESTERASE"/>
    <property type="match status" value="1"/>
</dbReference>
<dbReference type="SUPFAM" id="SSF55144">
    <property type="entry name" value="LigT-like"/>
    <property type="match status" value="1"/>
</dbReference>
<gene>
    <name evidence="3" type="ORF">M2A_0731</name>
</gene>
<dbReference type="AlphaFoldDB" id="A0A081B864"/>
<sequence>MIRLFTALEIPLAIAGQLTALQSGLKGARWIDPEAMHITLRFIGEVPEDMAHDIDRALSGIYAAPFDLTLDGIGEFGGRKPHAVWARVADSPDLMQLQARQETALQRAGLAPDRRKYTPHATLARLRRGTDPADVMRYIERNNLFRAGPFPVSRFVLMSSRLSQGGGPYITERDYDFTNPGGLDEEELEEEEAFLEAMFAGA</sequence>
<dbReference type="eggNOG" id="COG1514">
    <property type="taxonomic scope" value="Bacteria"/>
</dbReference>
<evidence type="ECO:0000313" key="3">
    <source>
        <dbReference type="EMBL" id="GAK44232.1"/>
    </source>
</evidence>
<evidence type="ECO:0000256" key="2">
    <source>
        <dbReference type="HAMAP-Rule" id="MF_01940"/>
    </source>
</evidence>
<feature type="short sequence motif" description="HXTX 1" evidence="2">
    <location>
        <begin position="37"/>
        <end position="40"/>
    </location>
</feature>
<dbReference type="HAMAP" id="MF_01940">
    <property type="entry name" value="RNA_CPDase"/>
    <property type="match status" value="1"/>
</dbReference>
<dbReference type="STRING" id="1333998.M2A_0731"/>
<reference evidence="3 4" key="1">
    <citation type="submission" date="2014-07" db="EMBL/GenBank/DDBJ databases">
        <title>Tepidicaulis marinum gen. nov., sp. nov., a novel marine bacterium denitrifying nitrate to nitrous oxide strictly under microaerobic conditions.</title>
        <authorList>
            <person name="Takeuchi M."/>
            <person name="Yamagishi T."/>
            <person name="Kamagata Y."/>
            <person name="Oshima K."/>
            <person name="Hattori M."/>
            <person name="Katayama T."/>
            <person name="Hanada S."/>
            <person name="Tamaki H."/>
            <person name="Marumo K."/>
            <person name="Maeda H."/>
            <person name="Nedachi M."/>
            <person name="Iwasaki W."/>
            <person name="Suwa Y."/>
            <person name="Sakata S."/>
        </authorList>
    </citation>
    <scope>NUCLEOTIDE SEQUENCE [LARGE SCALE GENOMIC DNA]</scope>
    <source>
        <strain evidence="3 4">MA2</strain>
    </source>
</reference>
<dbReference type="Proteomes" id="UP000028702">
    <property type="component" value="Unassembled WGS sequence"/>
</dbReference>
<evidence type="ECO:0000313" key="4">
    <source>
        <dbReference type="Proteomes" id="UP000028702"/>
    </source>
</evidence>
<dbReference type="EMBL" id="BBIO01000003">
    <property type="protein sequence ID" value="GAK44232.1"/>
    <property type="molecule type" value="Genomic_DNA"/>
</dbReference>
<evidence type="ECO:0000256" key="1">
    <source>
        <dbReference type="ARBA" id="ARBA00022801"/>
    </source>
</evidence>
<dbReference type="NCBIfam" id="TIGR02258">
    <property type="entry name" value="2_5_ligase"/>
    <property type="match status" value="1"/>
</dbReference>
<dbReference type="GO" id="GO:0008664">
    <property type="term" value="F:RNA 2',3'-cyclic 3'-phosphodiesterase activity"/>
    <property type="evidence" value="ECO:0007669"/>
    <property type="project" value="UniProtKB-EC"/>
</dbReference>
<keyword evidence="1 2" id="KW-0378">Hydrolase</keyword>
<dbReference type="PANTHER" id="PTHR35561:SF1">
    <property type="entry name" value="RNA 2',3'-CYCLIC PHOSPHODIESTERASE"/>
    <property type="match status" value="1"/>
</dbReference>
<proteinExistence type="inferred from homology"/>
<protein>
    <recommendedName>
        <fullName evidence="2">RNA 2',3'-cyclic phosphodiesterase</fullName>
        <shortName evidence="2">RNA 2',3'-CPDase</shortName>
        <ecNumber evidence="2">3.1.4.58</ecNumber>
    </recommendedName>
</protein>
<dbReference type="GO" id="GO:0004113">
    <property type="term" value="F:2',3'-cyclic-nucleotide 3'-phosphodiesterase activity"/>
    <property type="evidence" value="ECO:0007669"/>
    <property type="project" value="InterPro"/>
</dbReference>
<keyword evidence="4" id="KW-1185">Reference proteome</keyword>
<name>A0A081B864_9HYPH</name>
<dbReference type="RefSeq" id="WP_045443177.1">
    <property type="nucleotide sequence ID" value="NZ_BBIO01000003.1"/>
</dbReference>
<dbReference type="EC" id="3.1.4.58" evidence="2"/>
<comment type="catalytic activity">
    <reaction evidence="2">
        <text>a 3'-end 2',3'-cyclophospho-ribonucleotide-RNA + H2O = a 3'-end 2'-phospho-ribonucleotide-RNA + H(+)</text>
        <dbReference type="Rhea" id="RHEA:11828"/>
        <dbReference type="Rhea" id="RHEA-COMP:10464"/>
        <dbReference type="Rhea" id="RHEA-COMP:17353"/>
        <dbReference type="ChEBI" id="CHEBI:15377"/>
        <dbReference type="ChEBI" id="CHEBI:15378"/>
        <dbReference type="ChEBI" id="CHEBI:83064"/>
        <dbReference type="ChEBI" id="CHEBI:173113"/>
        <dbReference type="EC" id="3.1.4.58"/>
    </reaction>
</comment>
<feature type="short sequence motif" description="HXTX 2" evidence="2">
    <location>
        <begin position="120"/>
        <end position="123"/>
    </location>
</feature>
<comment type="similarity">
    <text evidence="2">Belongs to the 2H phosphoesterase superfamily. ThpR family.</text>
</comment>
<dbReference type="Pfam" id="PF13563">
    <property type="entry name" value="2_5_RNA_ligase2"/>
    <property type="match status" value="1"/>
</dbReference>
<dbReference type="GO" id="GO:0016874">
    <property type="term" value="F:ligase activity"/>
    <property type="evidence" value="ECO:0007669"/>
    <property type="project" value="UniProtKB-KW"/>
</dbReference>
<feature type="active site" description="Proton acceptor" evidence="2">
    <location>
        <position position="120"/>
    </location>
</feature>
<accession>A0A081B864</accession>